<gene>
    <name evidence="2" type="ORF">GWI33_004139</name>
</gene>
<dbReference type="GO" id="GO:0003676">
    <property type="term" value="F:nucleic acid binding"/>
    <property type="evidence" value="ECO:0007669"/>
    <property type="project" value="InterPro"/>
</dbReference>
<accession>A0A834HK55</accession>
<dbReference type="PANTHER" id="PTHR46060">
    <property type="entry name" value="MARINER MOS1 TRANSPOSASE-LIKE PROTEIN"/>
    <property type="match status" value="1"/>
</dbReference>
<dbReference type="PANTHER" id="PTHR46060:SF3">
    <property type="entry name" value="PROTEIN GVQW3"/>
    <property type="match status" value="1"/>
</dbReference>
<organism evidence="2 3">
    <name type="scientific">Rhynchophorus ferrugineus</name>
    <name type="common">Red palm weevil</name>
    <name type="synonym">Curculio ferrugineus</name>
    <dbReference type="NCBI Taxonomy" id="354439"/>
    <lineage>
        <taxon>Eukaryota</taxon>
        <taxon>Metazoa</taxon>
        <taxon>Ecdysozoa</taxon>
        <taxon>Arthropoda</taxon>
        <taxon>Hexapoda</taxon>
        <taxon>Insecta</taxon>
        <taxon>Pterygota</taxon>
        <taxon>Neoptera</taxon>
        <taxon>Endopterygota</taxon>
        <taxon>Coleoptera</taxon>
        <taxon>Polyphaga</taxon>
        <taxon>Cucujiformia</taxon>
        <taxon>Curculionidae</taxon>
        <taxon>Dryophthorinae</taxon>
        <taxon>Rhynchophorus</taxon>
    </lineage>
</organism>
<proteinExistence type="predicted"/>
<dbReference type="InterPro" id="IPR036397">
    <property type="entry name" value="RNaseH_sf"/>
</dbReference>
<comment type="caution">
    <text evidence="2">The sequence shown here is derived from an EMBL/GenBank/DDBJ whole genome shotgun (WGS) entry which is preliminary data.</text>
</comment>
<evidence type="ECO:0000313" key="3">
    <source>
        <dbReference type="Proteomes" id="UP000625711"/>
    </source>
</evidence>
<dbReference type="AlphaFoldDB" id="A0A834HK55"/>
<reference evidence="2" key="1">
    <citation type="submission" date="2020-08" db="EMBL/GenBank/DDBJ databases">
        <title>Genome sequencing and assembly of the red palm weevil Rhynchophorus ferrugineus.</title>
        <authorList>
            <person name="Dias G.B."/>
            <person name="Bergman C.M."/>
            <person name="Manee M."/>
        </authorList>
    </citation>
    <scope>NUCLEOTIDE SEQUENCE</scope>
    <source>
        <strain evidence="2">AA-2017</strain>
        <tissue evidence="2">Whole larva</tissue>
    </source>
</reference>
<keyword evidence="3" id="KW-1185">Reference proteome</keyword>
<protein>
    <submittedName>
        <fullName evidence="2">Uncharacterized protein</fullName>
    </submittedName>
</protein>
<dbReference type="EMBL" id="JAACXV010023971">
    <property type="protein sequence ID" value="KAF7262774.1"/>
    <property type="molecule type" value="Genomic_DNA"/>
</dbReference>
<feature type="compositionally biased region" description="Polar residues" evidence="1">
    <location>
        <begin position="53"/>
        <end position="63"/>
    </location>
</feature>
<dbReference type="Proteomes" id="UP000625711">
    <property type="component" value="Unassembled WGS sequence"/>
</dbReference>
<evidence type="ECO:0000256" key="1">
    <source>
        <dbReference type="SAM" id="MobiDB-lite"/>
    </source>
</evidence>
<feature type="region of interest" description="Disordered" evidence="1">
    <location>
        <begin position="39"/>
        <end position="63"/>
    </location>
</feature>
<dbReference type="InterPro" id="IPR052709">
    <property type="entry name" value="Transposase-MT_Hybrid"/>
</dbReference>
<dbReference type="OrthoDB" id="10065579at2759"/>
<sequence>MNKKEFRVLIKYCFLKGKNTVEAKTWLDFKSEVQSTVIRRTAHDEPAPKRGKPQQSASKVMKDNQQQLLHSVIGPFEGRNRRKTAAFEEKESAASPRQCTVSKPVKTMAKIHELCFELRPHPLYSPDLTLSDYFLFLYLKRIIAGKKFSSNDEKSPKLRPTLKQTTNRTTKMVSKSWRIAIISISPPNKMII</sequence>
<evidence type="ECO:0000313" key="2">
    <source>
        <dbReference type="EMBL" id="KAF7262774.1"/>
    </source>
</evidence>
<name>A0A834HK55_RHYFE</name>
<dbReference type="Gene3D" id="3.30.420.10">
    <property type="entry name" value="Ribonuclease H-like superfamily/Ribonuclease H"/>
    <property type="match status" value="1"/>
</dbReference>